<keyword evidence="5" id="KW-1185">Reference proteome</keyword>
<evidence type="ECO:0000313" key="4">
    <source>
        <dbReference type="EMBL" id="ODQ68438.1"/>
    </source>
</evidence>
<feature type="compositionally biased region" description="Low complexity" evidence="2">
    <location>
        <begin position="608"/>
        <end position="622"/>
    </location>
</feature>
<dbReference type="InterPro" id="IPR000198">
    <property type="entry name" value="RhoGAP_dom"/>
</dbReference>
<organism evidence="4 5">
    <name type="scientific">Nadsonia fulvescens var. elongata DSM 6958</name>
    <dbReference type="NCBI Taxonomy" id="857566"/>
    <lineage>
        <taxon>Eukaryota</taxon>
        <taxon>Fungi</taxon>
        <taxon>Dikarya</taxon>
        <taxon>Ascomycota</taxon>
        <taxon>Saccharomycotina</taxon>
        <taxon>Dipodascomycetes</taxon>
        <taxon>Dipodascales</taxon>
        <taxon>Dipodascales incertae sedis</taxon>
        <taxon>Nadsonia</taxon>
    </lineage>
</organism>
<feature type="compositionally biased region" description="Polar residues" evidence="2">
    <location>
        <begin position="226"/>
        <end position="237"/>
    </location>
</feature>
<keyword evidence="1" id="KW-0343">GTPase activation</keyword>
<dbReference type="Gene3D" id="1.10.555.10">
    <property type="entry name" value="Rho GTPase activation protein"/>
    <property type="match status" value="1"/>
</dbReference>
<dbReference type="AlphaFoldDB" id="A0A1E3PT21"/>
<dbReference type="Pfam" id="PF00620">
    <property type="entry name" value="RhoGAP"/>
    <property type="match status" value="2"/>
</dbReference>
<dbReference type="SUPFAM" id="SSF48350">
    <property type="entry name" value="GTPase activation domain, GAP"/>
    <property type="match status" value="1"/>
</dbReference>
<proteinExistence type="predicted"/>
<gene>
    <name evidence="4" type="ORF">NADFUDRAFT_49078</name>
</gene>
<accession>A0A1E3PT21</accession>
<evidence type="ECO:0000259" key="3">
    <source>
        <dbReference type="PROSITE" id="PS50238"/>
    </source>
</evidence>
<evidence type="ECO:0000313" key="5">
    <source>
        <dbReference type="Proteomes" id="UP000095009"/>
    </source>
</evidence>
<dbReference type="PANTHER" id="PTHR15228">
    <property type="entry name" value="SPERMATHECAL PHYSIOLOGY VARIANT"/>
    <property type="match status" value="1"/>
</dbReference>
<dbReference type="GO" id="GO:0007165">
    <property type="term" value="P:signal transduction"/>
    <property type="evidence" value="ECO:0007669"/>
    <property type="project" value="InterPro"/>
</dbReference>
<evidence type="ECO:0000256" key="2">
    <source>
        <dbReference type="SAM" id="MobiDB-lite"/>
    </source>
</evidence>
<dbReference type="GO" id="GO:0005096">
    <property type="term" value="F:GTPase activator activity"/>
    <property type="evidence" value="ECO:0007669"/>
    <property type="project" value="UniProtKB-KW"/>
</dbReference>
<dbReference type="SMART" id="SM00324">
    <property type="entry name" value="RhoGAP"/>
    <property type="match status" value="1"/>
</dbReference>
<sequence>MVFRSQLSSSIPTEAVPNDKPPTISWWRRLFSSKTHKKNIATKTKNDKTAVKPSESDIATDLIPATVSENTVPAPAITVTTASLWISTDANTVGPVSPLEDPVSTIIAAEPNISPGENFATSKDTTSSDVTTAVESMPGLTKIDAPPSIQINNGSTSHIIRPRQVSGAESVHYSNISPSPVKSKPIAISQFAIPTSRPSYNRANSTISSIYASSSNGQHDADRESFSLSPLRNSSGSPPVKPRLSLKRLSTGTLSLARSLSINTNNERNSIYFEKQNASSVPSFFDSLILGVPLTKSLEVANISISLYDSSHQKFVFGHVPVTVAKCGYFLKTNATKVEGIFRKSGSVKRIKELQTIFNTAPDFGKLLLLNDSESNYTTHDVANVLKRFLSSLPEPIIPLCFYDKFRDVLAESDIVLNFLDNKAVQKNLSTFSLALSVESSTTRFSQSLELDTQEIDEESEEDEENDFSIIEDSDFTTSSENDIPIKDGPLQEEINRAISSFTTLIFELPRANRQLLMYIIDLLAVFAQNSHENLMPAKNLAAIFQPSCLSHPNHNLSPIDYHLSRNILEFLIDYSTEFLSAVELAAMKEHDNNLNNGIDDSNGDYTSVESSSPLSSSVKSELNFDSELPLPDAPTIKSMPTASPSEAKMARGSTIISSLKRVTTNASRNRFSTYLLAKSSQSTPDI</sequence>
<dbReference type="STRING" id="857566.A0A1E3PT21"/>
<protein>
    <submittedName>
        <fullName evidence="4">RhoGAP-domain-containing protein</fullName>
    </submittedName>
</protein>
<feature type="region of interest" description="Disordered" evidence="2">
    <location>
        <begin position="596"/>
        <end position="651"/>
    </location>
</feature>
<feature type="compositionally biased region" description="Polar residues" evidence="2">
    <location>
        <begin position="596"/>
        <end position="606"/>
    </location>
</feature>
<dbReference type="GO" id="GO:0060237">
    <property type="term" value="P:regulation of fungal-type cell wall organization"/>
    <property type="evidence" value="ECO:0007669"/>
    <property type="project" value="TreeGrafter"/>
</dbReference>
<dbReference type="EMBL" id="KV454406">
    <property type="protein sequence ID" value="ODQ68438.1"/>
    <property type="molecule type" value="Genomic_DNA"/>
</dbReference>
<reference evidence="4 5" key="1">
    <citation type="journal article" date="2016" name="Proc. Natl. Acad. Sci. U.S.A.">
        <title>Comparative genomics of biotechnologically important yeasts.</title>
        <authorList>
            <person name="Riley R."/>
            <person name="Haridas S."/>
            <person name="Wolfe K.H."/>
            <person name="Lopes M.R."/>
            <person name="Hittinger C.T."/>
            <person name="Goeker M."/>
            <person name="Salamov A.A."/>
            <person name="Wisecaver J.H."/>
            <person name="Long T.M."/>
            <person name="Calvey C.H."/>
            <person name="Aerts A.L."/>
            <person name="Barry K.W."/>
            <person name="Choi C."/>
            <person name="Clum A."/>
            <person name="Coughlan A.Y."/>
            <person name="Deshpande S."/>
            <person name="Douglass A.P."/>
            <person name="Hanson S.J."/>
            <person name="Klenk H.-P."/>
            <person name="LaButti K.M."/>
            <person name="Lapidus A."/>
            <person name="Lindquist E.A."/>
            <person name="Lipzen A.M."/>
            <person name="Meier-Kolthoff J.P."/>
            <person name="Ohm R.A."/>
            <person name="Otillar R.P."/>
            <person name="Pangilinan J.L."/>
            <person name="Peng Y."/>
            <person name="Rokas A."/>
            <person name="Rosa C.A."/>
            <person name="Scheuner C."/>
            <person name="Sibirny A.A."/>
            <person name="Slot J.C."/>
            <person name="Stielow J.B."/>
            <person name="Sun H."/>
            <person name="Kurtzman C.P."/>
            <person name="Blackwell M."/>
            <person name="Grigoriev I.V."/>
            <person name="Jeffries T.W."/>
        </authorList>
    </citation>
    <scope>NUCLEOTIDE SEQUENCE [LARGE SCALE GENOMIC DNA]</scope>
    <source>
        <strain evidence="4 5">DSM 6958</strain>
    </source>
</reference>
<feature type="region of interest" description="Disordered" evidence="2">
    <location>
        <begin position="212"/>
        <end position="244"/>
    </location>
</feature>
<evidence type="ECO:0000256" key="1">
    <source>
        <dbReference type="ARBA" id="ARBA00022468"/>
    </source>
</evidence>
<feature type="domain" description="Rho-GAP" evidence="3">
    <location>
        <begin position="305"/>
        <end position="580"/>
    </location>
</feature>
<name>A0A1E3PT21_9ASCO</name>
<dbReference type="PANTHER" id="PTHR15228:SF25">
    <property type="entry name" value="F-BAR DOMAIN-CONTAINING PROTEIN"/>
    <property type="match status" value="1"/>
</dbReference>
<feature type="region of interest" description="Disordered" evidence="2">
    <location>
        <begin position="452"/>
        <end position="472"/>
    </location>
</feature>
<dbReference type="Proteomes" id="UP000095009">
    <property type="component" value="Unassembled WGS sequence"/>
</dbReference>
<dbReference type="OrthoDB" id="3196451at2759"/>
<dbReference type="InterPro" id="IPR008936">
    <property type="entry name" value="Rho_GTPase_activation_prot"/>
</dbReference>
<dbReference type="PROSITE" id="PS50238">
    <property type="entry name" value="RHOGAP"/>
    <property type="match status" value="1"/>
</dbReference>
<dbReference type="InterPro" id="IPR051025">
    <property type="entry name" value="RhoGAP"/>
</dbReference>
<dbReference type="GO" id="GO:0005938">
    <property type="term" value="C:cell cortex"/>
    <property type="evidence" value="ECO:0007669"/>
    <property type="project" value="TreeGrafter"/>
</dbReference>